<dbReference type="Pfam" id="PF01732">
    <property type="entry name" value="Mycop_pep_DUF31"/>
    <property type="match status" value="1"/>
</dbReference>
<feature type="signal peptide" evidence="2">
    <location>
        <begin position="1"/>
        <end position="18"/>
    </location>
</feature>
<evidence type="ECO:0000313" key="4">
    <source>
        <dbReference type="EMBL" id="VEU61055.1"/>
    </source>
</evidence>
<keyword evidence="2" id="KW-0732">Signal</keyword>
<dbReference type="NCBIfam" id="NF045843">
    <property type="entry name" value="MAG2960_Ser_prot"/>
    <property type="match status" value="1"/>
</dbReference>
<evidence type="ECO:0000256" key="1">
    <source>
        <dbReference type="SAM" id="MobiDB-lite"/>
    </source>
</evidence>
<organism evidence="4 5">
    <name type="scientific">Mycoplasmopsis bovigenitalium</name>
    <dbReference type="NCBI Taxonomy" id="2112"/>
    <lineage>
        <taxon>Bacteria</taxon>
        <taxon>Bacillati</taxon>
        <taxon>Mycoplasmatota</taxon>
        <taxon>Mycoplasmoidales</taxon>
        <taxon>Metamycoplasmataceae</taxon>
        <taxon>Mycoplasmopsis</taxon>
    </lineage>
</organism>
<dbReference type="PROSITE" id="PS51257">
    <property type="entry name" value="PROKAR_LIPOPROTEIN"/>
    <property type="match status" value="1"/>
</dbReference>
<feature type="region of interest" description="Disordered" evidence="1">
    <location>
        <begin position="114"/>
        <end position="218"/>
    </location>
</feature>
<feature type="compositionally biased region" description="Polar residues" evidence="1">
    <location>
        <begin position="150"/>
        <end position="168"/>
    </location>
</feature>
<feature type="compositionally biased region" description="Low complexity" evidence="1">
    <location>
        <begin position="138"/>
        <end position="149"/>
    </location>
</feature>
<feature type="compositionally biased region" description="Low complexity" evidence="1">
    <location>
        <begin position="173"/>
        <end position="205"/>
    </location>
</feature>
<accession>A0A449A9V5</accession>
<sequence>MKLKLPLFAFSIISPAIIATSCTKNQSDNNIVWSNIDIKVDVKDKQNIYLEDLKEQDITHELNNDGVQVGKILIISRDNSKNLANISIELLSKTNPNIKHTKVLQISGFKVKETNPKTSTIHPTPPTTGAGKGDSSIGTVKPTTPGKTPQEGTSPTNDINRNQGSSGKLDQGKNNTPQNPNEPEKTNPNTGSNNSSKPVSPNNSNDTTQPIKKENPRVLISSEDSHFLSVEDLQKNSPNQVYKMTKSYNDAILGINNFLKSGNHGNPVDFTNAFDKNVSDKFWDYTNKIGVYGNYGENERQKVEFYNRSLSINGMVKQVYLPTFADNDKLSAKNIDKSQIINDLIAKNTFGFLPSNLSQFLYYASLESISKHLQIDNIKNIRANFDDEKGTIDLLIENSTGEKFLININKENANNLKNNDDFYNYIYDRSFMFSWYAMGWERDFFEKDKGIQYKNESGTMWVVDRVINPEAEKEGYYEFLVATNIHVFSLRRIFDKSLYFSADSNKPNASQWNGGFRPINQDKTPREGGYFYGTRGNQTRSLKGNNFVNSENGQYYPIAKAYEQYLIAPYYTPRYYADGFWDIDAETGKKHLEVYDQTSRIGGTKNAGADFVILRLKIHKSALKNILPKLQYILDYEPEKEKDWYIGLGKNELFHPIKTQFYGGYPINVDENFNQNYTGPSSFSFKYNKSTGGVINTQNRVVNKDVFQSLWVKYDENENKDWNSHLDNYKKYNSPFIQGEHGMAKTILTQHSQLYTYAPYEQRHNILGPGSSGSIVIDSSFNLIGINYLFTRDATYTDTFSNAVALMEGHGDYKNGFNGNIRTDFVKKLVSDNVKTVKLNP</sequence>
<feature type="chain" id="PRO_5019554692" description="DUF31 domain-containing protein" evidence="2">
    <location>
        <begin position="19"/>
        <end position="841"/>
    </location>
</feature>
<evidence type="ECO:0000256" key="2">
    <source>
        <dbReference type="SAM" id="SignalP"/>
    </source>
</evidence>
<dbReference type="RefSeq" id="WP_129687871.1">
    <property type="nucleotide sequence ID" value="NZ_LR214970.1"/>
</dbReference>
<dbReference type="InterPro" id="IPR022382">
    <property type="entry name" value="Mycoplasma_peptidase_DUF31"/>
</dbReference>
<dbReference type="AlphaFoldDB" id="A0A449A9V5"/>
<protein>
    <recommendedName>
        <fullName evidence="3">DUF31 domain-containing protein</fullName>
    </recommendedName>
</protein>
<reference evidence="4 5" key="1">
    <citation type="submission" date="2019-01" db="EMBL/GenBank/DDBJ databases">
        <authorList>
            <consortium name="Pathogen Informatics"/>
        </authorList>
    </citation>
    <scope>NUCLEOTIDE SEQUENCE [LARGE SCALE GENOMIC DNA]</scope>
    <source>
        <strain evidence="4 5">NCTC10122</strain>
    </source>
</reference>
<evidence type="ECO:0000313" key="5">
    <source>
        <dbReference type="Proteomes" id="UP000290942"/>
    </source>
</evidence>
<feature type="domain" description="DUF31" evidence="3">
    <location>
        <begin position="421"/>
        <end position="788"/>
    </location>
</feature>
<dbReference type="EMBL" id="LR214970">
    <property type="protein sequence ID" value="VEU61055.1"/>
    <property type="molecule type" value="Genomic_DNA"/>
</dbReference>
<dbReference type="Proteomes" id="UP000290942">
    <property type="component" value="Chromosome"/>
</dbReference>
<proteinExistence type="predicted"/>
<gene>
    <name evidence="4" type="ORF">NCTC10122_00645</name>
</gene>
<evidence type="ECO:0000259" key="3">
    <source>
        <dbReference type="Pfam" id="PF01732"/>
    </source>
</evidence>
<name>A0A449A9V5_9BACT</name>